<organism evidence="1 2">
    <name type="scientific">Araneus ventricosus</name>
    <name type="common">Orbweaver spider</name>
    <name type="synonym">Epeira ventricosa</name>
    <dbReference type="NCBI Taxonomy" id="182803"/>
    <lineage>
        <taxon>Eukaryota</taxon>
        <taxon>Metazoa</taxon>
        <taxon>Ecdysozoa</taxon>
        <taxon>Arthropoda</taxon>
        <taxon>Chelicerata</taxon>
        <taxon>Arachnida</taxon>
        <taxon>Araneae</taxon>
        <taxon>Araneomorphae</taxon>
        <taxon>Entelegynae</taxon>
        <taxon>Araneoidea</taxon>
        <taxon>Araneidae</taxon>
        <taxon>Araneus</taxon>
    </lineage>
</organism>
<proteinExistence type="predicted"/>
<evidence type="ECO:0000313" key="2">
    <source>
        <dbReference type="Proteomes" id="UP000499080"/>
    </source>
</evidence>
<comment type="caution">
    <text evidence="1">The sequence shown here is derived from an EMBL/GenBank/DDBJ whole genome shotgun (WGS) entry which is preliminary data.</text>
</comment>
<sequence length="84" mass="9281">MQEMGCGCVVKWIYGAGSPAISEAHSLLKEAQALIRPAFVLLRNFRHSGSTPASLRNVRGLTHRCCEQNFEENLFSSLDSKGRT</sequence>
<dbReference type="EMBL" id="BGPR01016143">
    <property type="protein sequence ID" value="GBN71994.1"/>
    <property type="molecule type" value="Genomic_DNA"/>
</dbReference>
<evidence type="ECO:0000313" key="1">
    <source>
        <dbReference type="EMBL" id="GBN71994.1"/>
    </source>
</evidence>
<accession>A0A4Y2R893</accession>
<keyword evidence="2" id="KW-1185">Reference proteome</keyword>
<name>A0A4Y2R893_ARAVE</name>
<dbReference type="Proteomes" id="UP000499080">
    <property type="component" value="Unassembled WGS sequence"/>
</dbReference>
<dbReference type="AlphaFoldDB" id="A0A4Y2R893"/>
<reference evidence="1 2" key="1">
    <citation type="journal article" date="2019" name="Sci. Rep.">
        <title>Orb-weaving spider Araneus ventricosus genome elucidates the spidroin gene catalogue.</title>
        <authorList>
            <person name="Kono N."/>
            <person name="Nakamura H."/>
            <person name="Ohtoshi R."/>
            <person name="Moran D.A.P."/>
            <person name="Shinohara A."/>
            <person name="Yoshida Y."/>
            <person name="Fujiwara M."/>
            <person name="Mori M."/>
            <person name="Tomita M."/>
            <person name="Arakawa K."/>
        </authorList>
    </citation>
    <scope>NUCLEOTIDE SEQUENCE [LARGE SCALE GENOMIC DNA]</scope>
</reference>
<gene>
    <name evidence="1" type="ORF">AVEN_259448_1</name>
</gene>
<protein>
    <submittedName>
        <fullName evidence="1">Uncharacterized protein</fullName>
    </submittedName>
</protein>